<keyword evidence="5 8" id="KW-0687">Ribonucleoprotein</keyword>
<dbReference type="PANTHER" id="PTHR48277">
    <property type="entry name" value="MITOCHONDRIAL RIBOSOMAL PROTEIN S5"/>
    <property type="match status" value="1"/>
</dbReference>
<evidence type="ECO:0000256" key="3">
    <source>
        <dbReference type="ARBA" id="ARBA00022980"/>
    </source>
</evidence>
<dbReference type="GO" id="GO:0003735">
    <property type="term" value="F:structural constituent of ribosome"/>
    <property type="evidence" value="ECO:0007669"/>
    <property type="project" value="UniProtKB-UniRule"/>
</dbReference>
<dbReference type="FunFam" id="3.30.230.10:FF:000041">
    <property type="entry name" value="37S ribosomal protein S5"/>
    <property type="match status" value="1"/>
</dbReference>
<dbReference type="PANTHER" id="PTHR48277:SF1">
    <property type="entry name" value="MITOCHONDRIAL RIBOSOMAL PROTEIN S5"/>
    <property type="match status" value="1"/>
</dbReference>
<dbReference type="InterPro" id="IPR000851">
    <property type="entry name" value="Ribosomal_uS5"/>
</dbReference>
<evidence type="ECO:0000256" key="1">
    <source>
        <dbReference type="ARBA" id="ARBA00004173"/>
    </source>
</evidence>
<evidence type="ECO:0000256" key="6">
    <source>
        <dbReference type="ARBA" id="ARBA00037226"/>
    </source>
</evidence>
<evidence type="ECO:0000313" key="12">
    <source>
        <dbReference type="EMBL" id="KAF2869700.1"/>
    </source>
</evidence>
<comment type="similarity">
    <text evidence="2 9">Belongs to the universal ribosomal protein uS5 family.</text>
</comment>
<dbReference type="GO" id="GO:0005763">
    <property type="term" value="C:mitochondrial small ribosomal subunit"/>
    <property type="evidence" value="ECO:0007669"/>
    <property type="project" value="UniProtKB-ARBA"/>
</dbReference>
<evidence type="ECO:0000256" key="9">
    <source>
        <dbReference type="RuleBase" id="RU003823"/>
    </source>
</evidence>
<keyword evidence="3 8" id="KW-0689">Ribosomal protein</keyword>
<dbReference type="EMBL" id="JAADJZ010000015">
    <property type="protein sequence ID" value="KAF2869700.1"/>
    <property type="molecule type" value="Genomic_DNA"/>
</dbReference>
<dbReference type="Gene3D" id="3.30.160.20">
    <property type="match status" value="1"/>
</dbReference>
<dbReference type="SUPFAM" id="SSF54211">
    <property type="entry name" value="Ribosomal protein S5 domain 2-like"/>
    <property type="match status" value="1"/>
</dbReference>
<dbReference type="InterPro" id="IPR013810">
    <property type="entry name" value="Ribosomal_uS5_N"/>
</dbReference>
<accession>A0A7C8M430</accession>
<reference evidence="12 13" key="1">
    <citation type="submission" date="2020-01" db="EMBL/GenBank/DDBJ databases">
        <authorList>
            <consortium name="DOE Joint Genome Institute"/>
            <person name="Haridas S."/>
            <person name="Albert R."/>
            <person name="Binder M."/>
            <person name="Bloem J."/>
            <person name="Labutti K."/>
            <person name="Salamov A."/>
            <person name="Andreopoulos B."/>
            <person name="Baker S.E."/>
            <person name="Barry K."/>
            <person name="Bills G."/>
            <person name="Bluhm B.H."/>
            <person name="Cannon C."/>
            <person name="Castanera R."/>
            <person name="Culley D.E."/>
            <person name="Daum C."/>
            <person name="Ezra D."/>
            <person name="Gonzalez J.B."/>
            <person name="Henrissat B."/>
            <person name="Kuo A."/>
            <person name="Liang C."/>
            <person name="Lipzen A."/>
            <person name="Lutzoni F."/>
            <person name="Magnuson J."/>
            <person name="Mondo S."/>
            <person name="Nolan M."/>
            <person name="Ohm R."/>
            <person name="Pangilinan J."/>
            <person name="Park H.-J.H."/>
            <person name="Ramirez L."/>
            <person name="Alfaro M."/>
            <person name="Sun H."/>
            <person name="Tritt A."/>
            <person name="Yoshinaga Y."/>
            <person name="Zwiers L.-H.L."/>
            <person name="Turgeon B.G."/>
            <person name="Goodwin S.B."/>
            <person name="Spatafora J.W."/>
            <person name="Crous P.W."/>
            <person name="Grigoriev I.V."/>
        </authorList>
    </citation>
    <scope>NUCLEOTIDE SEQUENCE [LARGE SCALE GENOMIC DNA]</scope>
    <source>
        <strain evidence="12 13">CBS 611.86</strain>
    </source>
</reference>
<evidence type="ECO:0000259" key="11">
    <source>
        <dbReference type="PROSITE" id="PS50881"/>
    </source>
</evidence>
<dbReference type="GO" id="GO:0003723">
    <property type="term" value="F:RNA binding"/>
    <property type="evidence" value="ECO:0007669"/>
    <property type="project" value="InterPro"/>
</dbReference>
<dbReference type="InterPro" id="IPR020568">
    <property type="entry name" value="Ribosomal_Su5_D2-typ_SF"/>
</dbReference>
<dbReference type="Proteomes" id="UP000481861">
    <property type="component" value="Unassembled WGS sequence"/>
</dbReference>
<dbReference type="GO" id="GO:0006412">
    <property type="term" value="P:translation"/>
    <property type="evidence" value="ECO:0007669"/>
    <property type="project" value="InterPro"/>
</dbReference>
<evidence type="ECO:0000256" key="10">
    <source>
        <dbReference type="SAM" id="MobiDB-lite"/>
    </source>
</evidence>
<comment type="subcellular location">
    <subcellularLocation>
        <location evidence="1">Mitochondrion</location>
    </subcellularLocation>
</comment>
<comment type="caution">
    <text evidence="12">The sequence shown here is derived from an EMBL/GenBank/DDBJ whole genome shotgun (WGS) entry which is preliminary data.</text>
</comment>
<evidence type="ECO:0000256" key="5">
    <source>
        <dbReference type="ARBA" id="ARBA00023274"/>
    </source>
</evidence>
<dbReference type="Pfam" id="PF03719">
    <property type="entry name" value="Ribosomal_S5_C"/>
    <property type="match status" value="1"/>
</dbReference>
<keyword evidence="13" id="KW-1185">Reference proteome</keyword>
<dbReference type="SUPFAM" id="SSF54768">
    <property type="entry name" value="dsRNA-binding domain-like"/>
    <property type="match status" value="1"/>
</dbReference>
<evidence type="ECO:0000313" key="13">
    <source>
        <dbReference type="Proteomes" id="UP000481861"/>
    </source>
</evidence>
<name>A0A7C8M430_9PLEO</name>
<dbReference type="FunFam" id="3.30.160.20:FF:000022">
    <property type="entry name" value="28S ribosomal protein S5, mitochondrial"/>
    <property type="match status" value="1"/>
</dbReference>
<feature type="region of interest" description="Disordered" evidence="10">
    <location>
        <begin position="269"/>
        <end position="292"/>
    </location>
</feature>
<protein>
    <recommendedName>
        <fullName evidence="7">Small ribosomal subunit protein uS5m</fullName>
    </recommendedName>
</protein>
<dbReference type="Gene3D" id="3.30.230.10">
    <property type="match status" value="1"/>
</dbReference>
<dbReference type="Pfam" id="PF00333">
    <property type="entry name" value="Ribosomal_S5"/>
    <property type="match status" value="1"/>
</dbReference>
<organism evidence="12 13">
    <name type="scientific">Massariosphaeria phaeospora</name>
    <dbReference type="NCBI Taxonomy" id="100035"/>
    <lineage>
        <taxon>Eukaryota</taxon>
        <taxon>Fungi</taxon>
        <taxon>Dikarya</taxon>
        <taxon>Ascomycota</taxon>
        <taxon>Pezizomycotina</taxon>
        <taxon>Dothideomycetes</taxon>
        <taxon>Pleosporomycetidae</taxon>
        <taxon>Pleosporales</taxon>
        <taxon>Pleosporales incertae sedis</taxon>
        <taxon>Massariosphaeria</taxon>
    </lineage>
</organism>
<dbReference type="OrthoDB" id="309483at2759"/>
<feature type="domain" description="S5 DRBM" evidence="11">
    <location>
        <begin position="309"/>
        <end position="372"/>
    </location>
</feature>
<sequence>MQGLVMLIFLEPRTSAFRLMHRTTLDSLLAHSQLPRSCRPRRTMSVCRPARCLFARCPTGSLPKASHPSHRSFHTTTPRAARKRRPHYASIKADDLQLLNQAAEKRFPTYDTSETALLEKKYTPAQIAAIKAAESAIDTKDVITQGQMRTDPWLLPYYDDLAETNPTTDFAEKLGPEAIPGKKTFREANDVERDEAIARIASENMAKLYPDGVPEGELTRKQQAQYNQALEAALTQAALDPRATFTSSNPAAVAALADPRHSIVQPDLPRLENRMARQTRRSSEDEEEDPRQKRLSLYMGWTKRQMRDIRTKTLVVHGVTNQTRMGKIRSMYYLTVAGNGDGLLGIGEGKSVEPEEGRKQSVFAAIRSMRPIPRYENRTTFGDLEKKIGATKVQLFSRPPGFGLRVQHLIFELCRAAGIQDLAAKTPRSRNKMNVIKATWEALAGQKLPDEIARARGKKLVDVRKVYYGGSVH</sequence>
<dbReference type="AlphaFoldDB" id="A0A7C8M430"/>
<evidence type="ECO:0000256" key="8">
    <source>
        <dbReference type="PROSITE-ProRule" id="PRU00268"/>
    </source>
</evidence>
<proteinExistence type="inferred from homology"/>
<evidence type="ECO:0000256" key="4">
    <source>
        <dbReference type="ARBA" id="ARBA00023128"/>
    </source>
</evidence>
<dbReference type="PROSITE" id="PS50881">
    <property type="entry name" value="S5_DSRBD"/>
    <property type="match status" value="1"/>
</dbReference>
<keyword evidence="4" id="KW-0496">Mitochondrion</keyword>
<comment type="function">
    <text evidence="6">Component of the mitochondrial ribosome (mitoribosome), a dedicated translation machinery responsible for the synthesis of mitochondrial genome-encoded proteins, including at least some of the essential transmembrane subunits of the mitochondrial respiratory chain. The mitoribosomes are attached to the mitochondrial inner membrane and translation products are cotranslationally integrated into the membrane.</text>
</comment>
<dbReference type="InterPro" id="IPR005324">
    <property type="entry name" value="Ribosomal_uS5_C"/>
</dbReference>
<feature type="region of interest" description="Disordered" evidence="10">
    <location>
        <begin position="65"/>
        <end position="85"/>
    </location>
</feature>
<evidence type="ECO:0000256" key="7">
    <source>
        <dbReference type="ARBA" id="ARBA00039335"/>
    </source>
</evidence>
<evidence type="ECO:0000256" key="2">
    <source>
        <dbReference type="ARBA" id="ARBA00008945"/>
    </source>
</evidence>
<gene>
    <name evidence="12" type="ORF">BDV95DRAFT_576071</name>
</gene>
<dbReference type="InterPro" id="IPR014721">
    <property type="entry name" value="Ribsml_uS5_D2-typ_fold_subgr"/>
</dbReference>